<comment type="similarity">
    <text evidence="1">Belongs to the protein prenyltransferase subunit alpha family.</text>
</comment>
<name>A0A835FAZ3_9POAL</name>
<dbReference type="InterPro" id="IPR002088">
    <property type="entry name" value="Prenyl_trans_a"/>
</dbReference>
<dbReference type="PANTHER" id="PTHR11129:SF10">
    <property type="entry name" value="PROTEIN PRENYLYLTRANSFERASE SUPERFAMILY PROTEIN"/>
    <property type="match status" value="1"/>
</dbReference>
<sequence>MLAQDLLRHFERILHADPLIDEVGFLHPTQFRSLGCGQDGDSDSSPQAPEFQYEYFWCREHKLAISSEILPELYRAARDAYYNSRNDSSQAAQLMSHTKALLILCPDMLTAWNSRKMVLSEKYDLAKLMDELQLCVLILSYSPKNESTWSHRRWVLKQVAEQHQDMAELVEKESVLVKELAERSKMNYRAWRHRCWLIPYMTRKQVLDELKKSTKWSELHVADNCCFHYRRSLLLALLDSRLENGEDSLTWESETYQLWKDELRWDEILIRRYKGRESLWNHRRFLSQWWIQKFLALEDTCPSTTSQVDLFITQEIGLLSECLNDHADEFEESRVQAELSALYILWISKQVPVVKRKLEERLHFVSMGRLKDVLVRACRPEKLRPWMNLLGLADQSQ</sequence>
<evidence type="ECO:0000313" key="5">
    <source>
        <dbReference type="EMBL" id="KAF8733365.1"/>
    </source>
</evidence>
<reference evidence="5" key="1">
    <citation type="submission" date="2020-07" db="EMBL/GenBank/DDBJ databases">
        <title>Genome sequence and genetic diversity analysis of an under-domesticated orphan crop, white fonio (Digitaria exilis).</title>
        <authorList>
            <person name="Bennetzen J.L."/>
            <person name="Chen S."/>
            <person name="Ma X."/>
            <person name="Wang X."/>
            <person name="Yssel A.E.J."/>
            <person name="Chaluvadi S.R."/>
            <person name="Johnson M."/>
            <person name="Gangashetty P."/>
            <person name="Hamidou F."/>
            <person name="Sanogo M.D."/>
            <person name="Zwaenepoel A."/>
            <person name="Wallace J."/>
            <person name="Van De Peer Y."/>
            <person name="Van Deynze A."/>
        </authorList>
    </citation>
    <scope>NUCLEOTIDE SEQUENCE</scope>
    <source>
        <tissue evidence="5">Leaves</tissue>
    </source>
</reference>
<dbReference type="Gene3D" id="1.25.40.120">
    <property type="entry name" value="Protein prenylyltransferase"/>
    <property type="match status" value="1"/>
</dbReference>
<evidence type="ECO:0000256" key="1">
    <source>
        <dbReference type="ARBA" id="ARBA00006734"/>
    </source>
</evidence>
<evidence type="ECO:0000256" key="2">
    <source>
        <dbReference type="ARBA" id="ARBA00022602"/>
    </source>
</evidence>
<dbReference type="OrthoDB" id="1924260at2759"/>
<evidence type="ECO:0000256" key="4">
    <source>
        <dbReference type="ARBA" id="ARBA00022737"/>
    </source>
</evidence>
<dbReference type="FunFam" id="1.25.40.120:FF:000017">
    <property type="entry name" value="Protein prenylyltransferase superfamily protein"/>
    <property type="match status" value="1"/>
</dbReference>
<keyword evidence="3" id="KW-0808">Transferase</keyword>
<dbReference type="GO" id="GO:0004662">
    <property type="term" value="F:CAAX-protein geranylgeranyltransferase activity"/>
    <property type="evidence" value="ECO:0007669"/>
    <property type="project" value="TreeGrafter"/>
</dbReference>
<dbReference type="GO" id="GO:0005953">
    <property type="term" value="C:CAAX-protein geranylgeranyltransferase complex"/>
    <property type="evidence" value="ECO:0007669"/>
    <property type="project" value="TreeGrafter"/>
</dbReference>
<evidence type="ECO:0000313" key="6">
    <source>
        <dbReference type="Proteomes" id="UP000636709"/>
    </source>
</evidence>
<keyword evidence="6" id="KW-1185">Reference proteome</keyword>
<protein>
    <submittedName>
        <fullName evidence="5">Uncharacterized protein</fullName>
    </submittedName>
</protein>
<dbReference type="GO" id="GO:0004660">
    <property type="term" value="F:protein farnesyltransferase activity"/>
    <property type="evidence" value="ECO:0007669"/>
    <property type="project" value="TreeGrafter"/>
</dbReference>
<keyword evidence="2" id="KW-0637">Prenyltransferase</keyword>
<dbReference type="PROSITE" id="PS51147">
    <property type="entry name" value="PFTA"/>
    <property type="match status" value="1"/>
</dbReference>
<gene>
    <name evidence="5" type="ORF">HU200_014971</name>
</gene>
<comment type="caution">
    <text evidence="5">The sequence shown here is derived from an EMBL/GenBank/DDBJ whole genome shotgun (WGS) entry which is preliminary data.</text>
</comment>
<dbReference type="Proteomes" id="UP000636709">
    <property type="component" value="Unassembled WGS sequence"/>
</dbReference>
<accession>A0A835FAZ3</accession>
<dbReference type="AlphaFoldDB" id="A0A835FAZ3"/>
<evidence type="ECO:0000256" key="3">
    <source>
        <dbReference type="ARBA" id="ARBA00022679"/>
    </source>
</evidence>
<dbReference type="Pfam" id="PF01239">
    <property type="entry name" value="PPTA"/>
    <property type="match status" value="2"/>
</dbReference>
<keyword evidence="4" id="KW-0677">Repeat</keyword>
<proteinExistence type="inferred from homology"/>
<dbReference type="PANTHER" id="PTHR11129">
    <property type="entry name" value="PROTEIN FARNESYLTRANSFERASE ALPHA SUBUNIT/RAB GERANYLGERANYL TRANSFERASE ALPHA SUBUNIT"/>
    <property type="match status" value="1"/>
</dbReference>
<organism evidence="5 6">
    <name type="scientific">Digitaria exilis</name>
    <dbReference type="NCBI Taxonomy" id="1010633"/>
    <lineage>
        <taxon>Eukaryota</taxon>
        <taxon>Viridiplantae</taxon>
        <taxon>Streptophyta</taxon>
        <taxon>Embryophyta</taxon>
        <taxon>Tracheophyta</taxon>
        <taxon>Spermatophyta</taxon>
        <taxon>Magnoliopsida</taxon>
        <taxon>Liliopsida</taxon>
        <taxon>Poales</taxon>
        <taxon>Poaceae</taxon>
        <taxon>PACMAD clade</taxon>
        <taxon>Panicoideae</taxon>
        <taxon>Panicodae</taxon>
        <taxon>Paniceae</taxon>
        <taxon>Anthephorinae</taxon>
        <taxon>Digitaria</taxon>
    </lineage>
</organism>
<dbReference type="GO" id="GO:0005965">
    <property type="term" value="C:protein farnesyltransferase complex"/>
    <property type="evidence" value="ECO:0007669"/>
    <property type="project" value="TreeGrafter"/>
</dbReference>
<dbReference type="SUPFAM" id="SSF48439">
    <property type="entry name" value="Protein prenylyltransferase"/>
    <property type="match status" value="1"/>
</dbReference>
<dbReference type="EMBL" id="JACEFO010001601">
    <property type="protein sequence ID" value="KAF8733365.1"/>
    <property type="molecule type" value="Genomic_DNA"/>
</dbReference>